<keyword evidence="7" id="KW-0119">Carbohydrate metabolism</keyword>
<dbReference type="PRINTS" id="PR00133">
    <property type="entry name" value="GLHYDRLASE3"/>
</dbReference>
<dbReference type="InterPro" id="IPR001764">
    <property type="entry name" value="Glyco_hydro_3_N"/>
</dbReference>
<comment type="similarity">
    <text evidence="2">Belongs to the glycosyl hydrolase 3 family.</text>
</comment>
<dbReference type="Pfam" id="PF00933">
    <property type="entry name" value="Glyco_hydro_3"/>
    <property type="match status" value="1"/>
</dbReference>
<evidence type="ECO:0000256" key="1">
    <source>
        <dbReference type="ARBA" id="ARBA00000448"/>
    </source>
</evidence>
<evidence type="ECO:0000259" key="10">
    <source>
        <dbReference type="Pfam" id="PF00933"/>
    </source>
</evidence>
<evidence type="ECO:0000313" key="12">
    <source>
        <dbReference type="EMBL" id="CAK7229849.1"/>
    </source>
</evidence>
<proteinExistence type="inferred from homology"/>
<evidence type="ECO:0000256" key="8">
    <source>
        <dbReference type="ARBA" id="ARBA00023295"/>
    </source>
</evidence>
<organism evidence="12 13">
    <name type="scientific">Sporothrix bragantina</name>
    <dbReference type="NCBI Taxonomy" id="671064"/>
    <lineage>
        <taxon>Eukaryota</taxon>
        <taxon>Fungi</taxon>
        <taxon>Dikarya</taxon>
        <taxon>Ascomycota</taxon>
        <taxon>Pezizomycotina</taxon>
        <taxon>Sordariomycetes</taxon>
        <taxon>Sordariomycetidae</taxon>
        <taxon>Ophiostomatales</taxon>
        <taxon>Ophiostomataceae</taxon>
        <taxon>Sporothrix</taxon>
    </lineage>
</organism>
<dbReference type="Gene3D" id="3.40.50.1700">
    <property type="entry name" value="Glycoside hydrolase family 3 C-terminal domain"/>
    <property type="match status" value="1"/>
</dbReference>
<dbReference type="InterPro" id="IPR002772">
    <property type="entry name" value="Glyco_hydro_3_C"/>
</dbReference>
<dbReference type="InterPro" id="IPR036881">
    <property type="entry name" value="Glyco_hydro_3_C_sf"/>
</dbReference>
<feature type="domain" description="Glycoside hydrolase family 3 N-terminal" evidence="10">
    <location>
        <begin position="87"/>
        <end position="384"/>
    </location>
</feature>
<dbReference type="SUPFAM" id="SSF52279">
    <property type="entry name" value="Beta-D-glucan exohydrolase, C-terminal domain"/>
    <property type="match status" value="1"/>
</dbReference>
<name>A0ABP0CCU5_9PEZI</name>
<dbReference type="Proteomes" id="UP001642406">
    <property type="component" value="Unassembled WGS sequence"/>
</dbReference>
<evidence type="ECO:0000256" key="6">
    <source>
        <dbReference type="ARBA" id="ARBA00023180"/>
    </source>
</evidence>
<dbReference type="PANTHER" id="PTHR30620">
    <property type="entry name" value="PERIPLASMIC BETA-GLUCOSIDASE-RELATED"/>
    <property type="match status" value="1"/>
</dbReference>
<evidence type="ECO:0000256" key="9">
    <source>
        <dbReference type="ARBA" id="ARBA00023326"/>
    </source>
</evidence>
<keyword evidence="8" id="KW-0326">Glycosidase</keyword>
<evidence type="ECO:0000256" key="2">
    <source>
        <dbReference type="ARBA" id="ARBA00005336"/>
    </source>
</evidence>
<accession>A0ABP0CCU5</accession>
<evidence type="ECO:0000259" key="11">
    <source>
        <dbReference type="Pfam" id="PF01915"/>
    </source>
</evidence>
<dbReference type="EC" id="3.2.1.21" evidence="3"/>
<sequence length="601" mass="65835">MTAQDNPKAWPYKDASLPVDERIEDLLVRMTTAEKAGLLFQDIILMGPGGQLQSEHNPKFNVPPTNEVIGNKLMSHFNLLGPITNVREMVEWHNRLQKKALETTRLGIPVTLSSDPRNHFADNAGTGFNAGAMSQWPETLGLAALRSSKLVEEFASIARQEYLALGIRLALHPQVDLTTEPRWSRIGKTMGEDADLASELVGAYIRGFQGPELGPSSVSTMTKHFPGGGPQKDGEDPHFAYGREQVYPGNHFDYHMRPFKAAIAAGASQMMPYYGMPVGTEYEEVGFAYNKGIITDLLREKLGFQGIVCTDWGLVTDSTIAGQDMPARAWGAEHLSEVERVQKILDAGCDQFGGESRPELVVQLVEEGRVSVDRLDASVRKLLREKFVLGLFENPFVDVDAAVAMVGNAEFLEKGLDAQHRAFTLLTNKDDILPLDKNSTAGKKVYVEGMDAALVSSRGVEVVKSPEEADLALLRLRAPFEARPGGFERMFHSGSLAFSAAEQERQAAIYKAVPTIVDLYLDRPAVVPEVAASAAALMVSYGSSTRAFLDVAFGDAAPEGKLPFDLPSSMKAVEESRSDVPYDTKDPVFRFGHGLRYKLSE</sequence>
<evidence type="ECO:0000256" key="7">
    <source>
        <dbReference type="ARBA" id="ARBA00023277"/>
    </source>
</evidence>
<evidence type="ECO:0000256" key="5">
    <source>
        <dbReference type="ARBA" id="ARBA00022801"/>
    </source>
</evidence>
<keyword evidence="13" id="KW-1185">Reference proteome</keyword>
<keyword evidence="9" id="KW-0624">Polysaccharide degradation</keyword>
<keyword evidence="6" id="KW-0325">Glycoprotein</keyword>
<protein>
    <recommendedName>
        <fullName evidence="3">beta-glucosidase</fullName>
        <ecNumber evidence="3">3.2.1.21</ecNumber>
    </recommendedName>
</protein>
<dbReference type="Pfam" id="PF01915">
    <property type="entry name" value="Glyco_hydro_3_C"/>
    <property type="match status" value="1"/>
</dbReference>
<evidence type="ECO:0000256" key="3">
    <source>
        <dbReference type="ARBA" id="ARBA00012744"/>
    </source>
</evidence>
<reference evidence="12 13" key="1">
    <citation type="submission" date="2024-01" db="EMBL/GenBank/DDBJ databases">
        <authorList>
            <person name="Allen C."/>
            <person name="Tagirdzhanova G."/>
        </authorList>
    </citation>
    <scope>NUCLEOTIDE SEQUENCE [LARGE SCALE GENOMIC DNA]</scope>
</reference>
<dbReference type="PANTHER" id="PTHR30620:SF16">
    <property type="entry name" value="LYSOSOMAL BETA GLUCOSIDASE"/>
    <property type="match status" value="1"/>
</dbReference>
<dbReference type="InterPro" id="IPR036962">
    <property type="entry name" value="Glyco_hydro_3_N_sf"/>
</dbReference>
<dbReference type="InterPro" id="IPR051915">
    <property type="entry name" value="Cellulose_Degrad_GH3"/>
</dbReference>
<keyword evidence="4" id="KW-0732">Signal</keyword>
<feature type="domain" description="Glycoside hydrolase family 3 C-terminal" evidence="11">
    <location>
        <begin position="462"/>
        <end position="597"/>
    </location>
</feature>
<evidence type="ECO:0000256" key="4">
    <source>
        <dbReference type="ARBA" id="ARBA00022729"/>
    </source>
</evidence>
<dbReference type="Gene3D" id="3.20.20.300">
    <property type="entry name" value="Glycoside hydrolase, family 3, N-terminal domain"/>
    <property type="match status" value="1"/>
</dbReference>
<dbReference type="EMBL" id="CAWUHC010000083">
    <property type="protein sequence ID" value="CAK7229849.1"/>
    <property type="molecule type" value="Genomic_DNA"/>
</dbReference>
<comment type="caution">
    <text evidence="12">The sequence shown here is derived from an EMBL/GenBank/DDBJ whole genome shotgun (WGS) entry which is preliminary data.</text>
</comment>
<evidence type="ECO:0000313" key="13">
    <source>
        <dbReference type="Proteomes" id="UP001642406"/>
    </source>
</evidence>
<dbReference type="SUPFAM" id="SSF51445">
    <property type="entry name" value="(Trans)glycosidases"/>
    <property type="match status" value="1"/>
</dbReference>
<comment type="catalytic activity">
    <reaction evidence="1">
        <text>Hydrolysis of terminal, non-reducing beta-D-glucosyl residues with release of beta-D-glucose.</text>
        <dbReference type="EC" id="3.2.1.21"/>
    </reaction>
</comment>
<keyword evidence="5" id="KW-0378">Hydrolase</keyword>
<gene>
    <name evidence="12" type="ORF">SBRCBS47491_007387</name>
</gene>
<dbReference type="InterPro" id="IPR017853">
    <property type="entry name" value="GH"/>
</dbReference>